<evidence type="ECO:0000313" key="2">
    <source>
        <dbReference type="Proteomes" id="UP000002350"/>
    </source>
</evidence>
<dbReference type="Proteomes" id="UP000002350">
    <property type="component" value="Chromosome"/>
</dbReference>
<organism evidence="1 2">
    <name type="scientific">Shewanella violacea (strain JCM 10179 / CIP 106290 / LMG 19151 / DSS12)</name>
    <dbReference type="NCBI Taxonomy" id="637905"/>
    <lineage>
        <taxon>Bacteria</taxon>
        <taxon>Pseudomonadati</taxon>
        <taxon>Pseudomonadota</taxon>
        <taxon>Gammaproteobacteria</taxon>
        <taxon>Alteromonadales</taxon>
        <taxon>Shewanellaceae</taxon>
        <taxon>Shewanella</taxon>
    </lineage>
</organism>
<dbReference type="RefSeq" id="WP_013050946.1">
    <property type="nucleotide sequence ID" value="NC_014012.1"/>
</dbReference>
<dbReference type="eggNOG" id="ENOG5031GNN">
    <property type="taxonomic scope" value="Bacteria"/>
</dbReference>
<sequence length="104" mass="11758">MFENFMNDTVEVLKTNGEKYENVEVSVQSEIIYIQRSDVLIETGDLILRIMINGETETYQVVDPGFNEAGSLLPAGYQIKHRKLGLPEVEKAIQKITDKLNGLN</sequence>
<gene>
    <name evidence="1" type="ordered locus">SVI_1668</name>
</gene>
<name>D4ZIZ0_SHEVD</name>
<dbReference type="KEGG" id="svo:SVI_1668"/>
<reference evidence="2" key="1">
    <citation type="journal article" date="2010" name="Mol. Biosyst.">
        <title>Complete genome sequence and comparative analysis of Shewanella violacea, a psychrophilic and piezophilic bacterium from deep sea floor sediments.</title>
        <authorList>
            <person name="Aono E."/>
            <person name="Baba T."/>
            <person name="Ara T."/>
            <person name="Nishi T."/>
            <person name="Nakamichi T."/>
            <person name="Inamoto E."/>
            <person name="Toyonaga H."/>
            <person name="Hasegawa M."/>
            <person name="Takai Y."/>
            <person name="Okumura Y."/>
            <person name="Baba M."/>
            <person name="Tomita M."/>
            <person name="Kato C."/>
            <person name="Oshima T."/>
            <person name="Nakasone K."/>
            <person name="Mori H."/>
        </authorList>
    </citation>
    <scope>NUCLEOTIDE SEQUENCE [LARGE SCALE GENOMIC DNA]</scope>
    <source>
        <strain evidence="2">JCM 10179 / CIP 106290 / LMG 19151 / DSS12</strain>
    </source>
</reference>
<dbReference type="HOGENOM" id="CLU_2248282_0_0_6"/>
<dbReference type="AlphaFoldDB" id="D4ZIZ0"/>
<protein>
    <submittedName>
        <fullName evidence="1">Uncharacterized protein</fullName>
    </submittedName>
</protein>
<proteinExistence type="predicted"/>
<evidence type="ECO:0000313" key="1">
    <source>
        <dbReference type="EMBL" id="BAJ01639.1"/>
    </source>
</evidence>
<dbReference type="EMBL" id="AP011177">
    <property type="protein sequence ID" value="BAJ01639.1"/>
    <property type="molecule type" value="Genomic_DNA"/>
</dbReference>
<accession>D4ZIZ0</accession>
<dbReference type="OrthoDB" id="9134379at2"/>
<keyword evidence="2" id="KW-1185">Reference proteome</keyword>